<reference evidence="3" key="1">
    <citation type="submission" date="2018-07" db="EMBL/GenBank/DDBJ databases">
        <title>Annotation of Aphanomyces astaci genome assembly.</title>
        <authorList>
            <person name="Studholme D.J."/>
        </authorList>
    </citation>
    <scope>NUCLEOTIDE SEQUENCE [LARGE SCALE GENOMIC DNA]</scope>
    <source>
        <strain evidence="3">Pc</strain>
    </source>
</reference>
<comment type="caution">
    <text evidence="3">The sequence shown here is derived from an EMBL/GenBank/DDBJ whole genome shotgun (WGS) entry which is preliminary data.</text>
</comment>
<feature type="transmembrane region" description="Helical" evidence="1">
    <location>
        <begin position="859"/>
        <end position="880"/>
    </location>
</feature>
<dbReference type="Gene3D" id="3.90.1720.10">
    <property type="entry name" value="endopeptidase domain like (from Nostoc punctiforme)"/>
    <property type="match status" value="1"/>
</dbReference>
<evidence type="ECO:0000313" key="3">
    <source>
        <dbReference type="EMBL" id="RQM23536.1"/>
    </source>
</evidence>
<proteinExistence type="predicted"/>
<dbReference type="Proteomes" id="UP000284702">
    <property type="component" value="Unassembled WGS sequence"/>
</dbReference>
<dbReference type="InterPro" id="IPR007921">
    <property type="entry name" value="CHAP_dom"/>
</dbReference>
<keyword evidence="1" id="KW-0472">Membrane</keyword>
<name>A0A3R7Y8J3_APHAT</name>
<gene>
    <name evidence="3" type="ORF">B5M09_011456</name>
</gene>
<dbReference type="SUPFAM" id="SSF54001">
    <property type="entry name" value="Cysteine proteinases"/>
    <property type="match status" value="1"/>
</dbReference>
<keyword evidence="1" id="KW-1133">Transmembrane helix</keyword>
<accession>A0A3R7Y8J3</accession>
<dbReference type="InterPro" id="IPR051705">
    <property type="entry name" value="Gsp_Synthetase/Amidase"/>
</dbReference>
<protein>
    <recommendedName>
        <fullName evidence="2">Peptidase C51 domain-containing protein</fullName>
    </recommendedName>
</protein>
<dbReference type="Pfam" id="PF05257">
    <property type="entry name" value="CHAP"/>
    <property type="match status" value="1"/>
</dbReference>
<dbReference type="VEuPathDB" id="FungiDB:H257_02323"/>
<evidence type="ECO:0000256" key="1">
    <source>
        <dbReference type="SAM" id="Phobius"/>
    </source>
</evidence>
<dbReference type="GO" id="GO:0016874">
    <property type="term" value="F:ligase activity"/>
    <property type="evidence" value="ECO:0007669"/>
    <property type="project" value="TreeGrafter"/>
</dbReference>
<keyword evidence="4" id="KW-1185">Reference proteome</keyword>
<dbReference type="AlphaFoldDB" id="A0A3R7Y8J3"/>
<dbReference type="PANTHER" id="PTHR30094">
    <property type="entry name" value="BIFUNCTIONAL GLUTATHIONYLSPERMIDINE SYNTHETASE/AMIDASE-RELATED"/>
    <property type="match status" value="1"/>
</dbReference>
<organism evidence="3 4">
    <name type="scientific">Aphanomyces astaci</name>
    <name type="common">Crayfish plague agent</name>
    <dbReference type="NCBI Taxonomy" id="112090"/>
    <lineage>
        <taxon>Eukaryota</taxon>
        <taxon>Sar</taxon>
        <taxon>Stramenopiles</taxon>
        <taxon>Oomycota</taxon>
        <taxon>Saprolegniomycetes</taxon>
        <taxon>Saprolegniales</taxon>
        <taxon>Verrucalvaceae</taxon>
        <taxon>Aphanomyces</taxon>
    </lineage>
</organism>
<dbReference type="VEuPathDB" id="FungiDB:H257_02324"/>
<sequence>MNAPPPGPSQRPADVHLSLEQVESTCVDGDLVLCRELVYNPHMMTTLNPVVVNGIATASVSGNFSTKHRDLPGKDLPSKSTSCGLLVRHEASLHVLEATGAGIRLTPLKHKIHTMASARQNRVRMSIIGRVLELIKGSVAPLTSAELEMVRYAFNKHDVECLGWLFLEDFAKVAAEIDDMELFKHHPTWQDAVVSSLQGNDDPTKFTAVSLVTAAQAISRRHISTEYDVTLYSSTALVASLFEAVDLLDRVTSAALVPSVFAETADPTKELHIRPDKGTLGKEVHVLPPTTAHPDDQADMNFTMILRQSWRECLQAAFAQGNHAAMFVLSKNLGDVCANHIEAIQFFEYALEVATTCGVLRDPRLRSSIASIAVAMQSLDESIDTCDGCGAIDVRVLPPTTHFNGADSVLCFRCSELALQGKDNPDLDSSAITCATCAQSFPHHALKLDVDDQHYCHACFDAYYGDDDPTPSWDLEEDEDVSDDDGMLCAGCLRADGTLDGGNGLVYCSDCFIAIPSHGLTSVPKEATIPATTSNGRHRDNKPTIPAAAPLQSLESTPLHHPILSTPSSVQAAGEEIPTTAVQKYTKSFLLSLRDSAQSKVVPRGVEMSPVYILGSQQRLKGGPLRGKPTASTIIPAASLATTTATNLEKEDHESNAVVDTTQRSALPMPKAEFARHVLAVDEATVDAVRQKALDQDANYVNGTYTGVRWQCVELARRYLLVNFGVVFGDVDYAFQIFDLDTVVKVADGSNFALNKFVNGGSVRPERGSLLIWDPTGEMGITGHVAVVVDATDSYVDIVEQNVEDTIWPTGQRYSRRLKVKQNSTSYFVEKWYDEEHLLGWATVDLAKPVVLNSTTSTLPSTSVVLSIVGISAAVVFVVLRKRRHDYALMR</sequence>
<feature type="domain" description="Peptidase C51" evidence="2">
    <location>
        <begin position="687"/>
        <end position="830"/>
    </location>
</feature>
<dbReference type="EMBL" id="MZMZ02002936">
    <property type="protein sequence ID" value="RQM23536.1"/>
    <property type="molecule type" value="Genomic_DNA"/>
</dbReference>
<evidence type="ECO:0000259" key="2">
    <source>
        <dbReference type="PROSITE" id="PS50911"/>
    </source>
</evidence>
<dbReference type="PANTHER" id="PTHR30094:SF0">
    <property type="entry name" value="BIFUNCTIONAL GLUTATHIONYLSPERMIDINE SYNTHETASE_AMIDASE-RELATED"/>
    <property type="match status" value="1"/>
</dbReference>
<keyword evidence="1" id="KW-0812">Transmembrane</keyword>
<dbReference type="InterPro" id="IPR038765">
    <property type="entry name" value="Papain-like_cys_pep_sf"/>
</dbReference>
<dbReference type="PROSITE" id="PS50911">
    <property type="entry name" value="CHAP"/>
    <property type="match status" value="1"/>
</dbReference>
<evidence type="ECO:0000313" key="4">
    <source>
        <dbReference type="Proteomes" id="UP000284702"/>
    </source>
</evidence>